<dbReference type="EMBL" id="JX010582">
    <property type="protein sequence ID" value="AFJ24825.1"/>
    <property type="molecule type" value="mRNA"/>
</dbReference>
<organism evidence="1">
    <name type="scientific">Schmidtea mediterranea</name>
    <name type="common">Freshwater planarian flatworm</name>
    <dbReference type="NCBI Taxonomy" id="79327"/>
    <lineage>
        <taxon>Eukaryota</taxon>
        <taxon>Metazoa</taxon>
        <taxon>Spiralia</taxon>
        <taxon>Lophotrochozoa</taxon>
        <taxon>Platyhelminthes</taxon>
        <taxon>Rhabditophora</taxon>
        <taxon>Seriata</taxon>
        <taxon>Tricladida</taxon>
        <taxon>Continenticola</taxon>
        <taxon>Geoplanoidea</taxon>
        <taxon>Dugesiidae</taxon>
        <taxon>Schmidtea</taxon>
    </lineage>
</organism>
<protein>
    <submittedName>
        <fullName evidence="1">Uncharacterized protein</fullName>
    </submittedName>
</protein>
<name>I1ZIH1_SCHMD</name>
<reference evidence="1" key="1">
    <citation type="journal article" date="2012" name="Genes Dev.">
        <title>A molecular wound response program associated with regeneration initiation in planarians.</title>
        <authorList>
            <person name="Wenemoser D."/>
            <person name="Lapan S.W."/>
            <person name="Wilkinson A.W."/>
            <person name="Bell G.W."/>
            <person name="Reddien P.W."/>
        </authorList>
    </citation>
    <scope>NUCLEOTIDE SEQUENCE</scope>
</reference>
<dbReference type="AlphaFoldDB" id="I1ZIH1"/>
<sequence length="45" mass="5245">MILLLFVSYIHSVSRKRINDPTIIRLKQNSALQFAFERVLASNKI</sequence>
<proteinExistence type="evidence at transcript level"/>
<accession>I1ZIH1</accession>
<evidence type="ECO:0000313" key="1">
    <source>
        <dbReference type="EMBL" id="AFJ24825.1"/>
    </source>
</evidence>